<organism evidence="2 3">
    <name type="scientific">Micromonospora chaiyaphumensis</name>
    <dbReference type="NCBI Taxonomy" id="307119"/>
    <lineage>
        <taxon>Bacteria</taxon>
        <taxon>Bacillati</taxon>
        <taxon>Actinomycetota</taxon>
        <taxon>Actinomycetes</taxon>
        <taxon>Micromonosporales</taxon>
        <taxon>Micromonosporaceae</taxon>
        <taxon>Micromonospora</taxon>
    </lineage>
</organism>
<gene>
    <name evidence="2" type="ORF">GA0070214_106335</name>
</gene>
<evidence type="ECO:0000313" key="3">
    <source>
        <dbReference type="Proteomes" id="UP000199629"/>
    </source>
</evidence>
<evidence type="ECO:0000256" key="1">
    <source>
        <dbReference type="SAM" id="SignalP"/>
    </source>
</evidence>
<evidence type="ECO:0000313" key="2">
    <source>
        <dbReference type="EMBL" id="SCF11592.1"/>
    </source>
</evidence>
<keyword evidence="3" id="KW-1185">Reference proteome</keyword>
<feature type="signal peptide" evidence="1">
    <location>
        <begin position="1"/>
        <end position="19"/>
    </location>
</feature>
<dbReference type="Proteomes" id="UP000199629">
    <property type="component" value="Unassembled WGS sequence"/>
</dbReference>
<name>A0A1C4XT83_9ACTN</name>
<reference evidence="3" key="1">
    <citation type="submission" date="2016-06" db="EMBL/GenBank/DDBJ databases">
        <authorList>
            <person name="Varghese N."/>
            <person name="Submissions Spin"/>
        </authorList>
    </citation>
    <scope>NUCLEOTIDE SEQUENCE [LARGE SCALE GENOMIC DNA]</scope>
    <source>
        <strain evidence="3">DSM 45246</strain>
    </source>
</reference>
<sequence length="158" mass="16181">MTPARRLPLLAGVALLCLAGCGLVDSEGQATEAATEAVRSRAALARRTATAVLADADTAKLDTAGRLDALAEAAGAADRDGTVFDRRAMPDGRYEVDVAYDGTGNGGGYVAAEVHVRLCVRLAGAVAADPRVTMTDVACGESLDQQPGRPDRVVTLAD</sequence>
<dbReference type="EMBL" id="FMCS01000006">
    <property type="protein sequence ID" value="SCF11592.1"/>
    <property type="molecule type" value="Genomic_DNA"/>
</dbReference>
<keyword evidence="1" id="KW-0732">Signal</keyword>
<proteinExistence type="predicted"/>
<accession>A0A1C4XT83</accession>
<protein>
    <recommendedName>
        <fullName evidence="4">Lipoprotein</fullName>
    </recommendedName>
</protein>
<evidence type="ECO:0008006" key="4">
    <source>
        <dbReference type="Google" id="ProtNLM"/>
    </source>
</evidence>
<dbReference type="AlphaFoldDB" id="A0A1C4XT83"/>
<feature type="chain" id="PRO_5039453163" description="Lipoprotein" evidence="1">
    <location>
        <begin position="20"/>
        <end position="158"/>
    </location>
</feature>